<dbReference type="PROSITE" id="PS01159">
    <property type="entry name" value="WW_DOMAIN_1"/>
    <property type="match status" value="1"/>
</dbReference>
<dbReference type="PROSITE" id="PS50020">
    <property type="entry name" value="WW_DOMAIN_2"/>
    <property type="match status" value="1"/>
</dbReference>
<protein>
    <recommendedName>
        <fullName evidence="2">WW domain-containing protein</fullName>
    </recommendedName>
</protein>
<comment type="caution">
    <text evidence="3">The sequence shown here is derived from an EMBL/GenBank/DDBJ whole genome shotgun (WGS) entry which is preliminary data.</text>
</comment>
<proteinExistence type="predicted"/>
<dbReference type="SUPFAM" id="SSF51045">
    <property type="entry name" value="WW domain"/>
    <property type="match status" value="1"/>
</dbReference>
<keyword evidence="4" id="KW-1185">Reference proteome</keyword>
<dbReference type="Pfam" id="PF00397">
    <property type="entry name" value="WW"/>
    <property type="match status" value="1"/>
</dbReference>
<reference evidence="3 4" key="1">
    <citation type="journal article" date="2024" name="IMA Fungus">
        <title>Apiospora arundinis, a panoply of carbohydrate-active enzymes and secondary metabolites.</title>
        <authorList>
            <person name="Sorensen T."/>
            <person name="Petersen C."/>
            <person name="Muurmann A.T."/>
            <person name="Christiansen J.V."/>
            <person name="Brundto M.L."/>
            <person name="Overgaard C.K."/>
            <person name="Boysen A.T."/>
            <person name="Wollenberg R.D."/>
            <person name="Larsen T.O."/>
            <person name="Sorensen J.L."/>
            <person name="Nielsen K.L."/>
            <person name="Sondergaard T.E."/>
        </authorList>
    </citation>
    <scope>NUCLEOTIDE SEQUENCE [LARGE SCALE GENOMIC DNA]</scope>
    <source>
        <strain evidence="3 4">AAU 773</strain>
    </source>
</reference>
<evidence type="ECO:0000313" key="3">
    <source>
        <dbReference type="EMBL" id="KAK8875233.1"/>
    </source>
</evidence>
<gene>
    <name evidence="3" type="ORF">PGQ11_005747</name>
</gene>
<organism evidence="3 4">
    <name type="scientific">Apiospora arundinis</name>
    <dbReference type="NCBI Taxonomy" id="335852"/>
    <lineage>
        <taxon>Eukaryota</taxon>
        <taxon>Fungi</taxon>
        <taxon>Dikarya</taxon>
        <taxon>Ascomycota</taxon>
        <taxon>Pezizomycotina</taxon>
        <taxon>Sordariomycetes</taxon>
        <taxon>Xylariomycetidae</taxon>
        <taxon>Amphisphaeriales</taxon>
        <taxon>Apiosporaceae</taxon>
        <taxon>Apiospora</taxon>
    </lineage>
</organism>
<dbReference type="InterPro" id="IPR001202">
    <property type="entry name" value="WW_dom"/>
</dbReference>
<dbReference type="SMART" id="SM00456">
    <property type="entry name" value="WW"/>
    <property type="match status" value="1"/>
</dbReference>
<feature type="compositionally biased region" description="Pro residues" evidence="1">
    <location>
        <begin position="54"/>
        <end position="78"/>
    </location>
</feature>
<dbReference type="InterPro" id="IPR036020">
    <property type="entry name" value="WW_dom_sf"/>
</dbReference>
<accession>A0ABR2JBP3</accession>
<sequence length="281" mass="29388">MSDFAPPAGPPPPTVPEGWAARYNAQYSAWFYVNLYSKKSQWDKPTAPAEDPNAPVPSGPPPGHQEPAPTPTPAPAPAPAAAEPPKTEEKPSAERAFMEAAPPVDNATRPGAAPPSPAYSGDNRGAAGADGKEAKGGFFNKIVGQFQEKTKGAFPGQQQQQQQPTPPQERGDPYGGGGAAPPYQQQPQQPYYSSPPPQQQGYYGAPPPQQYYQPQGGYYPPPQQYQQAPAPEKKKGMGTMGGAALGIGAGLLGGALISNAISNSNEEAFEEGMAAADDDDY</sequence>
<evidence type="ECO:0000313" key="4">
    <source>
        <dbReference type="Proteomes" id="UP001390339"/>
    </source>
</evidence>
<feature type="compositionally biased region" description="Low complexity" evidence="1">
    <location>
        <begin position="118"/>
        <end position="129"/>
    </location>
</feature>
<feature type="domain" description="WW" evidence="2">
    <location>
        <begin position="13"/>
        <end position="47"/>
    </location>
</feature>
<evidence type="ECO:0000256" key="1">
    <source>
        <dbReference type="SAM" id="MobiDB-lite"/>
    </source>
</evidence>
<feature type="compositionally biased region" description="Low complexity" evidence="1">
    <location>
        <begin position="180"/>
        <end position="192"/>
    </location>
</feature>
<evidence type="ECO:0000259" key="2">
    <source>
        <dbReference type="PROSITE" id="PS50020"/>
    </source>
</evidence>
<feature type="compositionally biased region" description="Low complexity" evidence="1">
    <location>
        <begin position="199"/>
        <end position="230"/>
    </location>
</feature>
<dbReference type="Proteomes" id="UP001390339">
    <property type="component" value="Unassembled WGS sequence"/>
</dbReference>
<feature type="region of interest" description="Disordered" evidence="1">
    <location>
        <begin position="41"/>
        <end position="244"/>
    </location>
</feature>
<feature type="compositionally biased region" description="Basic and acidic residues" evidence="1">
    <location>
        <begin position="85"/>
        <end position="97"/>
    </location>
</feature>
<dbReference type="EMBL" id="JAPCWZ010000003">
    <property type="protein sequence ID" value="KAK8875233.1"/>
    <property type="molecule type" value="Genomic_DNA"/>
</dbReference>
<dbReference type="Gene3D" id="2.20.70.10">
    <property type="match status" value="1"/>
</dbReference>
<name>A0ABR2JBP3_9PEZI</name>